<name>A0A183B976_9TREM</name>
<keyword evidence="2" id="KW-1185">Reference proteome</keyword>
<proteinExistence type="predicted"/>
<gene>
    <name evidence="1" type="ORF">ECPE_LOCUS15761</name>
</gene>
<dbReference type="Proteomes" id="UP000272942">
    <property type="component" value="Unassembled WGS sequence"/>
</dbReference>
<accession>A0A183B976</accession>
<dbReference type="EMBL" id="UZAN01061680">
    <property type="protein sequence ID" value="VDP93033.1"/>
    <property type="molecule type" value="Genomic_DNA"/>
</dbReference>
<reference evidence="1 2" key="2">
    <citation type="submission" date="2018-11" db="EMBL/GenBank/DDBJ databases">
        <authorList>
            <consortium name="Pathogen Informatics"/>
        </authorList>
    </citation>
    <scope>NUCLEOTIDE SEQUENCE [LARGE SCALE GENOMIC DNA]</scope>
    <source>
        <strain evidence="1 2">Egypt</strain>
    </source>
</reference>
<dbReference type="WBParaSite" id="ECPE_0001580101-mRNA-1">
    <property type="protein sequence ID" value="ECPE_0001580101-mRNA-1"/>
    <property type="gene ID" value="ECPE_0001580101"/>
</dbReference>
<protein>
    <submittedName>
        <fullName evidence="1 3">Uncharacterized protein</fullName>
    </submittedName>
</protein>
<evidence type="ECO:0000313" key="3">
    <source>
        <dbReference type="WBParaSite" id="ECPE_0001580101-mRNA-1"/>
    </source>
</evidence>
<evidence type="ECO:0000313" key="2">
    <source>
        <dbReference type="Proteomes" id="UP000272942"/>
    </source>
</evidence>
<evidence type="ECO:0000313" key="1">
    <source>
        <dbReference type="EMBL" id="VDP93033.1"/>
    </source>
</evidence>
<dbReference type="AlphaFoldDB" id="A0A183B976"/>
<reference evidence="3" key="1">
    <citation type="submission" date="2016-06" db="UniProtKB">
        <authorList>
            <consortium name="WormBaseParasite"/>
        </authorList>
    </citation>
    <scope>IDENTIFICATION</scope>
</reference>
<sequence length="180" mass="20629">MHTQERLRLRVLLPITDATTATSESHIVGRSKNYQTYCNPDKHTDRLVYRRGRARIRATIRPRPLPLNIGDVKEWYPHPATADKLGQRNAWQSKHDENTELEVQEPGHILARSTSPATRADLTLRYVDARLKFLKCSDLLIVSIVKVKCNCRKLTLCCVLHFIPPRFSIVVIYSALSKST</sequence>
<organism evidence="3">
    <name type="scientific">Echinostoma caproni</name>
    <dbReference type="NCBI Taxonomy" id="27848"/>
    <lineage>
        <taxon>Eukaryota</taxon>
        <taxon>Metazoa</taxon>
        <taxon>Spiralia</taxon>
        <taxon>Lophotrochozoa</taxon>
        <taxon>Platyhelminthes</taxon>
        <taxon>Trematoda</taxon>
        <taxon>Digenea</taxon>
        <taxon>Plagiorchiida</taxon>
        <taxon>Echinostomata</taxon>
        <taxon>Echinostomatoidea</taxon>
        <taxon>Echinostomatidae</taxon>
        <taxon>Echinostoma</taxon>
    </lineage>
</organism>